<dbReference type="Pfam" id="PF00155">
    <property type="entry name" value="Aminotran_1_2"/>
    <property type="match status" value="1"/>
</dbReference>
<dbReference type="OrthoDB" id="199743at2"/>
<dbReference type="Proteomes" id="UP000280935">
    <property type="component" value="Unassembled WGS sequence"/>
</dbReference>
<dbReference type="FunFam" id="3.40.640.10:FF:000053">
    <property type="entry name" value="Aminotransferase, class I"/>
    <property type="match status" value="1"/>
</dbReference>
<evidence type="ECO:0000256" key="5">
    <source>
        <dbReference type="ARBA" id="ARBA00022679"/>
    </source>
</evidence>
<reference evidence="8 9" key="1">
    <citation type="submission" date="2018-11" db="EMBL/GenBank/DDBJ databases">
        <title>Genomes From Bacteria Associated with the Canine Oral Cavity: a Test Case for Automated Genome-Based Taxonomic Assignment.</title>
        <authorList>
            <person name="Coil D.A."/>
            <person name="Jospin G."/>
            <person name="Darling A.E."/>
            <person name="Wallis C."/>
            <person name="Davis I.J."/>
            <person name="Harris S."/>
            <person name="Eisen J.A."/>
            <person name="Holcombe L.J."/>
            <person name="O'Flynn C."/>
        </authorList>
    </citation>
    <scope>NUCLEOTIDE SEQUENCE [LARGE SCALE GENOMIC DNA]</scope>
    <source>
        <strain evidence="8 9">OH2822_COT-296</strain>
    </source>
</reference>
<accession>A0A3P1WY74</accession>
<dbReference type="InterPro" id="IPR015421">
    <property type="entry name" value="PyrdxlP-dep_Trfase_major"/>
</dbReference>
<evidence type="ECO:0000256" key="1">
    <source>
        <dbReference type="ARBA" id="ARBA00001933"/>
    </source>
</evidence>
<comment type="subunit">
    <text evidence="3">Homodimer.</text>
</comment>
<evidence type="ECO:0000256" key="2">
    <source>
        <dbReference type="ARBA" id="ARBA00007441"/>
    </source>
</evidence>
<sequence length="440" mass="48159">MLGDTVGGVSQPRHDTRLDPFVEHYSQRTHNLKVSAVRALFAVANRPEIVSLAGGMPNITDLPLDELGDDMAALIRSRGTQIMQYGSGQGEPGIREQICEVMAEEGSLAHADDIVITAGSQQGLDLVTRIFCDPGDVVLAESPSYVGALGTFHSYETSVEHVQCDAEGVVPEALRERIERLRADGKRPKFLYTIPNFNNPSGVTQPVERRRQVLEVCRAAGVLVVEDNPYGLLCLDQDPLPAMRSMDDDVIYLGSFSKTFAPGFRVGWVCAPHAVKEKLVLAQESATLCPPVFSQFAISNYLANNDWRHQIEVYRDMYRDRRDTMLAALEREMPEGCSWTRPGGGFFVWVTLPEGVNSAAMLPRGVNARVAFVPGSAFFADGQGARNVRLSFCFPPSERIAVGVERFAGVVRGELELLQTFGISTPPHAERSGGPEPNVV</sequence>
<organism evidence="8 9">
    <name type="scientific">Arachnia propionica</name>
    <dbReference type="NCBI Taxonomy" id="1750"/>
    <lineage>
        <taxon>Bacteria</taxon>
        <taxon>Bacillati</taxon>
        <taxon>Actinomycetota</taxon>
        <taxon>Actinomycetes</taxon>
        <taxon>Propionibacteriales</taxon>
        <taxon>Propionibacteriaceae</taxon>
        <taxon>Arachnia</taxon>
    </lineage>
</organism>
<evidence type="ECO:0000256" key="6">
    <source>
        <dbReference type="ARBA" id="ARBA00022898"/>
    </source>
</evidence>
<dbReference type="InterPro" id="IPR004839">
    <property type="entry name" value="Aminotransferase_I/II_large"/>
</dbReference>
<comment type="cofactor">
    <cofactor evidence="1">
        <name>pyridoxal 5'-phosphate</name>
        <dbReference type="ChEBI" id="CHEBI:597326"/>
    </cofactor>
</comment>
<dbReference type="PANTHER" id="PTHR42790">
    <property type="entry name" value="AMINOTRANSFERASE"/>
    <property type="match status" value="1"/>
</dbReference>
<dbReference type="AlphaFoldDB" id="A0A3P1WY74"/>
<evidence type="ECO:0000313" key="9">
    <source>
        <dbReference type="Proteomes" id="UP000280935"/>
    </source>
</evidence>
<dbReference type="PANTHER" id="PTHR42790:SF19">
    <property type="entry name" value="KYNURENINE_ALPHA-AMINOADIPATE AMINOTRANSFERASE, MITOCHONDRIAL"/>
    <property type="match status" value="1"/>
</dbReference>
<gene>
    <name evidence="8" type="ORF">EII35_08695</name>
</gene>
<evidence type="ECO:0000259" key="7">
    <source>
        <dbReference type="Pfam" id="PF00155"/>
    </source>
</evidence>
<evidence type="ECO:0000256" key="3">
    <source>
        <dbReference type="ARBA" id="ARBA00011738"/>
    </source>
</evidence>
<comment type="caution">
    <text evidence="8">The sequence shown here is derived from an EMBL/GenBank/DDBJ whole genome shotgun (WGS) entry which is preliminary data.</text>
</comment>
<dbReference type="SUPFAM" id="SSF53383">
    <property type="entry name" value="PLP-dependent transferases"/>
    <property type="match status" value="1"/>
</dbReference>
<proteinExistence type="inferred from homology"/>
<keyword evidence="6" id="KW-0663">Pyridoxal phosphate</keyword>
<dbReference type="CDD" id="cd00609">
    <property type="entry name" value="AAT_like"/>
    <property type="match status" value="1"/>
</dbReference>
<keyword evidence="4 8" id="KW-0032">Aminotransferase</keyword>
<dbReference type="GO" id="GO:0008483">
    <property type="term" value="F:transaminase activity"/>
    <property type="evidence" value="ECO:0007669"/>
    <property type="project" value="UniProtKB-KW"/>
</dbReference>
<dbReference type="InterPro" id="IPR050859">
    <property type="entry name" value="Class-I_PLP-dep_aminotransf"/>
</dbReference>
<dbReference type="Gene3D" id="3.40.640.10">
    <property type="entry name" value="Type I PLP-dependent aspartate aminotransferase-like (Major domain)"/>
    <property type="match status" value="1"/>
</dbReference>
<evidence type="ECO:0000256" key="4">
    <source>
        <dbReference type="ARBA" id="ARBA00022576"/>
    </source>
</evidence>
<dbReference type="InterPro" id="IPR015424">
    <property type="entry name" value="PyrdxlP-dep_Trfase"/>
</dbReference>
<dbReference type="Gene3D" id="3.90.1150.10">
    <property type="entry name" value="Aspartate Aminotransferase, domain 1"/>
    <property type="match status" value="1"/>
</dbReference>
<dbReference type="GO" id="GO:0030170">
    <property type="term" value="F:pyridoxal phosphate binding"/>
    <property type="evidence" value="ECO:0007669"/>
    <property type="project" value="InterPro"/>
</dbReference>
<dbReference type="EMBL" id="RQYT01000018">
    <property type="protein sequence ID" value="RRD49363.1"/>
    <property type="molecule type" value="Genomic_DNA"/>
</dbReference>
<name>A0A3P1WY74_9ACTN</name>
<comment type="similarity">
    <text evidence="2">Belongs to the class-I pyridoxal-phosphate-dependent aminotransferase family.</text>
</comment>
<dbReference type="GO" id="GO:1901605">
    <property type="term" value="P:alpha-amino acid metabolic process"/>
    <property type="evidence" value="ECO:0007669"/>
    <property type="project" value="TreeGrafter"/>
</dbReference>
<feature type="domain" description="Aminotransferase class I/classII large" evidence="7">
    <location>
        <begin position="72"/>
        <end position="406"/>
    </location>
</feature>
<protein>
    <submittedName>
        <fullName evidence="8">PLP-dependent aminotransferase family protein</fullName>
    </submittedName>
</protein>
<dbReference type="InterPro" id="IPR015422">
    <property type="entry name" value="PyrdxlP-dep_Trfase_small"/>
</dbReference>
<evidence type="ECO:0000313" key="8">
    <source>
        <dbReference type="EMBL" id="RRD49363.1"/>
    </source>
</evidence>
<keyword evidence="5 8" id="KW-0808">Transferase</keyword>